<dbReference type="OrthoDB" id="3660483at2"/>
<evidence type="ECO:0000313" key="1">
    <source>
        <dbReference type="EMBL" id="TDT16906.1"/>
    </source>
</evidence>
<reference evidence="1 2" key="1">
    <citation type="submission" date="2019-03" db="EMBL/GenBank/DDBJ databases">
        <title>Sequencing the genomes of 1000 actinobacteria strains.</title>
        <authorList>
            <person name="Klenk H.-P."/>
        </authorList>
    </citation>
    <scope>NUCLEOTIDE SEQUENCE [LARGE SCALE GENOMIC DNA]</scope>
    <source>
        <strain evidence="1 2">DSM 18936</strain>
    </source>
</reference>
<proteinExistence type="predicted"/>
<name>A0A4R7I2P1_9ACTN</name>
<comment type="caution">
    <text evidence="1">The sequence shown here is derived from an EMBL/GenBank/DDBJ whole genome shotgun (WGS) entry which is preliminary data.</text>
</comment>
<dbReference type="EMBL" id="SOAU01000001">
    <property type="protein sequence ID" value="TDT16906.1"/>
    <property type="molecule type" value="Genomic_DNA"/>
</dbReference>
<dbReference type="RefSeq" id="WP_133869235.1">
    <property type="nucleotide sequence ID" value="NZ_SOAU01000001.1"/>
</dbReference>
<gene>
    <name evidence="1" type="ORF">BDK89_2507</name>
</gene>
<dbReference type="Proteomes" id="UP000294558">
    <property type="component" value="Unassembled WGS sequence"/>
</dbReference>
<keyword evidence="2" id="KW-1185">Reference proteome</keyword>
<accession>A0A4R7I2P1</accession>
<protein>
    <submittedName>
        <fullName evidence="1">Uncharacterized protein</fullName>
    </submittedName>
</protein>
<organism evidence="1 2">
    <name type="scientific">Ilumatobacter fluminis</name>
    <dbReference type="NCBI Taxonomy" id="467091"/>
    <lineage>
        <taxon>Bacteria</taxon>
        <taxon>Bacillati</taxon>
        <taxon>Actinomycetota</taxon>
        <taxon>Acidimicrobiia</taxon>
        <taxon>Acidimicrobiales</taxon>
        <taxon>Ilumatobacteraceae</taxon>
        <taxon>Ilumatobacter</taxon>
    </lineage>
</organism>
<dbReference type="AlphaFoldDB" id="A0A4R7I2P1"/>
<sequence length="354" mass="36988">MSTMWRSRWAAVGAAVAITLGAGGIGIVDATKSSGERAVYTAIEPCRLLDTRPNEGIGGRTAPLGPGEVYDLTAHGDNGQCTGIPNDTVALELNVTGLFNTGATHFTIWSGAGAVPNASHVNLAPGASPTPNSVTTELDGAGFAIRNNSATSHVIIDIVGVYQDHNHDDRYYTETEVDDKTWGSTSLTNEAGVAVSNRTSSFDLTGPPELVSSAFMRVPSDGYVTVSVSGIWYAGNAAGSDYGYCDVQIGTTNSVSPTANPGWVIFNDRGATTNGWDGFSLTTTLEIAVADNPFAFNFGQAINLVCDQVQGDITLDDVVISALFTPTNYEPVGIVFPFPDEAPLAPGMVDPMNP</sequence>
<evidence type="ECO:0000313" key="2">
    <source>
        <dbReference type="Proteomes" id="UP000294558"/>
    </source>
</evidence>